<gene>
    <name evidence="1" type="ORF">JCM19235_5778</name>
</gene>
<name>A0A090RSM2_9VIBR</name>
<dbReference type="EMBL" id="BBMR01000001">
    <property type="protein sequence ID" value="GAL17229.1"/>
    <property type="molecule type" value="Genomic_DNA"/>
</dbReference>
<keyword evidence="2" id="KW-1185">Reference proteome</keyword>
<evidence type="ECO:0000313" key="1">
    <source>
        <dbReference type="EMBL" id="GAL17229.1"/>
    </source>
</evidence>
<organism evidence="1 2">
    <name type="scientific">Vibrio maritimus</name>
    <dbReference type="NCBI Taxonomy" id="990268"/>
    <lineage>
        <taxon>Bacteria</taxon>
        <taxon>Pseudomonadati</taxon>
        <taxon>Pseudomonadota</taxon>
        <taxon>Gammaproteobacteria</taxon>
        <taxon>Vibrionales</taxon>
        <taxon>Vibrionaceae</taxon>
        <taxon>Vibrio</taxon>
    </lineage>
</organism>
<comment type="caution">
    <text evidence="1">The sequence shown here is derived from an EMBL/GenBank/DDBJ whole genome shotgun (WGS) entry which is preliminary data.</text>
</comment>
<reference evidence="1 2" key="2">
    <citation type="submission" date="2014-09" db="EMBL/GenBank/DDBJ databases">
        <authorList>
            <consortium name="NBRP consortium"/>
            <person name="Sawabe T."/>
            <person name="Meirelles P."/>
            <person name="Nakanishi M."/>
            <person name="Sayaka M."/>
            <person name="Hattori M."/>
            <person name="Ohkuma M."/>
        </authorList>
    </citation>
    <scope>NUCLEOTIDE SEQUENCE [LARGE SCALE GENOMIC DNA]</scope>
    <source>
        <strain evidence="2">JCM19235</strain>
    </source>
</reference>
<dbReference type="STRING" id="990268.JCM19235_5778"/>
<reference evidence="1 2" key="1">
    <citation type="submission" date="2014-09" db="EMBL/GenBank/DDBJ databases">
        <title>Vibrio maritimus JCM 19235. (C45) whole genome shotgun sequence.</title>
        <authorList>
            <person name="Sawabe T."/>
            <person name="Meirelles P."/>
            <person name="Nakanishi M."/>
            <person name="Sayaka M."/>
            <person name="Hattori M."/>
            <person name="Ohkuma M."/>
        </authorList>
    </citation>
    <scope>NUCLEOTIDE SEQUENCE [LARGE SCALE GENOMIC DNA]</scope>
    <source>
        <strain evidence="2">JCM19235</strain>
    </source>
</reference>
<accession>A0A090RSM2</accession>
<dbReference type="Proteomes" id="UP000029228">
    <property type="component" value="Unassembled WGS sequence"/>
</dbReference>
<protein>
    <submittedName>
        <fullName evidence="1">Uncharacterized protein</fullName>
    </submittedName>
</protein>
<sequence length="47" mass="5389">MEVVSVSKNRGSVIPVSVCPRGFFKLALWHQTQSIYIENKQRISIEI</sequence>
<dbReference type="AlphaFoldDB" id="A0A090RSM2"/>
<evidence type="ECO:0000313" key="2">
    <source>
        <dbReference type="Proteomes" id="UP000029228"/>
    </source>
</evidence>
<proteinExistence type="predicted"/>